<dbReference type="AlphaFoldDB" id="A0A5A7R7C7"/>
<proteinExistence type="predicted"/>
<evidence type="ECO:0000259" key="1">
    <source>
        <dbReference type="PROSITE" id="PS50181"/>
    </source>
</evidence>
<dbReference type="InterPro" id="IPR001810">
    <property type="entry name" value="F-box_dom"/>
</dbReference>
<organism evidence="2 3">
    <name type="scientific">Striga asiatica</name>
    <name type="common">Asiatic witchweed</name>
    <name type="synonym">Buchnera asiatica</name>
    <dbReference type="NCBI Taxonomy" id="4170"/>
    <lineage>
        <taxon>Eukaryota</taxon>
        <taxon>Viridiplantae</taxon>
        <taxon>Streptophyta</taxon>
        <taxon>Embryophyta</taxon>
        <taxon>Tracheophyta</taxon>
        <taxon>Spermatophyta</taxon>
        <taxon>Magnoliopsida</taxon>
        <taxon>eudicotyledons</taxon>
        <taxon>Gunneridae</taxon>
        <taxon>Pentapetalae</taxon>
        <taxon>asterids</taxon>
        <taxon>lamiids</taxon>
        <taxon>Lamiales</taxon>
        <taxon>Orobanchaceae</taxon>
        <taxon>Buchnereae</taxon>
        <taxon>Striga</taxon>
    </lineage>
</organism>
<accession>A0A5A7R7C7</accession>
<evidence type="ECO:0000313" key="3">
    <source>
        <dbReference type="Proteomes" id="UP000325081"/>
    </source>
</evidence>
<dbReference type="PROSITE" id="PS50181">
    <property type="entry name" value="FBOX"/>
    <property type="match status" value="1"/>
</dbReference>
<dbReference type="Pfam" id="PF00646">
    <property type="entry name" value="F-box"/>
    <property type="match status" value="1"/>
</dbReference>
<sequence>MASIDKLSALPDEIISHILSFLPFKATVSTSTLAVRWRRLWAYAPNIQLTGDSIYERTNFVRTLKNVLFQCEAHLANTLSLPMGYFNEHEIESCLESAFVCDVKILDLILPYRLNIMPLCVFTSKTLVDLRIECLHVEMKKGDVLISGCPVLEDLTLSYCLLGDGENVHCVSSPIMKRLVLHCDIPRALSYPSRLKIDTPALEYLVLRYIEPNNISIGIGSSTPYRRILYPDDIPIRLRTLIRMDQMGYPSFRWDTLHSDMKLCVKVDSSLMHCEIEMGRAAVAKLIPL</sequence>
<dbReference type="Proteomes" id="UP000325081">
    <property type="component" value="Unassembled WGS sequence"/>
</dbReference>
<gene>
    <name evidence="2" type="ORF">STAS_30851</name>
</gene>
<dbReference type="SUPFAM" id="SSF81383">
    <property type="entry name" value="F-box domain"/>
    <property type="match status" value="1"/>
</dbReference>
<dbReference type="InterPro" id="IPR053781">
    <property type="entry name" value="F-box_AtFBL13-like"/>
</dbReference>
<dbReference type="Gene3D" id="1.20.1280.50">
    <property type="match status" value="1"/>
</dbReference>
<protein>
    <submittedName>
        <fullName evidence="2">F-box/RNI-like superfamily protein</fullName>
    </submittedName>
</protein>
<dbReference type="CDD" id="cd22160">
    <property type="entry name" value="F-box_AtFBL13-like"/>
    <property type="match status" value="1"/>
</dbReference>
<dbReference type="PANTHER" id="PTHR31293:SF12">
    <property type="entry name" value="RNI-LIKE SUPERFAMILY PROTEIN"/>
    <property type="match status" value="1"/>
</dbReference>
<feature type="domain" description="F-box" evidence="1">
    <location>
        <begin position="4"/>
        <end position="58"/>
    </location>
</feature>
<evidence type="ECO:0000313" key="2">
    <source>
        <dbReference type="EMBL" id="GER53342.1"/>
    </source>
</evidence>
<dbReference type="PANTHER" id="PTHR31293">
    <property type="entry name" value="RNI-LIKE SUPERFAMILY PROTEIN"/>
    <property type="match status" value="1"/>
</dbReference>
<comment type="caution">
    <text evidence="2">The sequence shown here is derived from an EMBL/GenBank/DDBJ whole genome shotgun (WGS) entry which is preliminary data.</text>
</comment>
<keyword evidence="3" id="KW-1185">Reference proteome</keyword>
<dbReference type="OrthoDB" id="811707at2759"/>
<dbReference type="InterPro" id="IPR036047">
    <property type="entry name" value="F-box-like_dom_sf"/>
</dbReference>
<name>A0A5A7R7C7_STRAF</name>
<reference evidence="3" key="1">
    <citation type="journal article" date="2019" name="Curr. Biol.">
        <title>Genome Sequence of Striga asiatica Provides Insight into the Evolution of Plant Parasitism.</title>
        <authorList>
            <person name="Yoshida S."/>
            <person name="Kim S."/>
            <person name="Wafula E.K."/>
            <person name="Tanskanen J."/>
            <person name="Kim Y.M."/>
            <person name="Honaas L."/>
            <person name="Yang Z."/>
            <person name="Spallek T."/>
            <person name="Conn C.E."/>
            <person name="Ichihashi Y."/>
            <person name="Cheong K."/>
            <person name="Cui S."/>
            <person name="Der J.P."/>
            <person name="Gundlach H."/>
            <person name="Jiao Y."/>
            <person name="Hori C."/>
            <person name="Ishida J.K."/>
            <person name="Kasahara H."/>
            <person name="Kiba T."/>
            <person name="Kim M.S."/>
            <person name="Koo N."/>
            <person name="Laohavisit A."/>
            <person name="Lee Y.H."/>
            <person name="Lumba S."/>
            <person name="McCourt P."/>
            <person name="Mortimer J.C."/>
            <person name="Mutuku J.M."/>
            <person name="Nomura T."/>
            <person name="Sasaki-Sekimoto Y."/>
            <person name="Seto Y."/>
            <person name="Wang Y."/>
            <person name="Wakatake T."/>
            <person name="Sakakibara H."/>
            <person name="Demura T."/>
            <person name="Yamaguchi S."/>
            <person name="Yoneyama K."/>
            <person name="Manabe R.I."/>
            <person name="Nelson D.C."/>
            <person name="Schulman A.H."/>
            <person name="Timko M.P."/>
            <person name="dePamphilis C.W."/>
            <person name="Choi D."/>
            <person name="Shirasu K."/>
        </authorList>
    </citation>
    <scope>NUCLEOTIDE SEQUENCE [LARGE SCALE GENOMIC DNA]</scope>
    <source>
        <strain evidence="3">cv. UVA1</strain>
    </source>
</reference>
<dbReference type="InterPro" id="IPR055294">
    <property type="entry name" value="FBL60-like"/>
</dbReference>
<dbReference type="EMBL" id="BKCP01010515">
    <property type="protein sequence ID" value="GER53342.1"/>
    <property type="molecule type" value="Genomic_DNA"/>
</dbReference>